<reference evidence="1" key="1">
    <citation type="journal article" date="2023" name="Nat. Commun.">
        <title>Diploid and tetraploid genomes of Acorus and the evolution of monocots.</title>
        <authorList>
            <person name="Ma L."/>
            <person name="Liu K.W."/>
            <person name="Li Z."/>
            <person name="Hsiao Y.Y."/>
            <person name="Qi Y."/>
            <person name="Fu T."/>
            <person name="Tang G.D."/>
            <person name="Zhang D."/>
            <person name="Sun W.H."/>
            <person name="Liu D.K."/>
            <person name="Li Y."/>
            <person name="Chen G.Z."/>
            <person name="Liu X.D."/>
            <person name="Liao X.Y."/>
            <person name="Jiang Y.T."/>
            <person name="Yu X."/>
            <person name="Hao Y."/>
            <person name="Huang J."/>
            <person name="Zhao X.W."/>
            <person name="Ke S."/>
            <person name="Chen Y.Y."/>
            <person name="Wu W.L."/>
            <person name="Hsu J.L."/>
            <person name="Lin Y.F."/>
            <person name="Huang M.D."/>
            <person name="Li C.Y."/>
            <person name="Huang L."/>
            <person name="Wang Z.W."/>
            <person name="Zhao X."/>
            <person name="Zhong W.Y."/>
            <person name="Peng D.H."/>
            <person name="Ahmad S."/>
            <person name="Lan S."/>
            <person name="Zhang J.S."/>
            <person name="Tsai W.C."/>
            <person name="Van de Peer Y."/>
            <person name="Liu Z.J."/>
        </authorList>
    </citation>
    <scope>NUCLEOTIDE SEQUENCE</scope>
    <source>
        <strain evidence="1">CP</strain>
    </source>
</reference>
<dbReference type="AlphaFoldDB" id="A0AAV9CDE1"/>
<dbReference type="PANTHER" id="PTHR46248:SF9">
    <property type="entry name" value="EXPRESSED PROTEIN"/>
    <property type="match status" value="1"/>
</dbReference>
<organism evidence="1 2">
    <name type="scientific">Acorus calamus</name>
    <name type="common">Sweet flag</name>
    <dbReference type="NCBI Taxonomy" id="4465"/>
    <lineage>
        <taxon>Eukaryota</taxon>
        <taxon>Viridiplantae</taxon>
        <taxon>Streptophyta</taxon>
        <taxon>Embryophyta</taxon>
        <taxon>Tracheophyta</taxon>
        <taxon>Spermatophyta</taxon>
        <taxon>Magnoliopsida</taxon>
        <taxon>Liliopsida</taxon>
        <taxon>Acoraceae</taxon>
        <taxon>Acorus</taxon>
    </lineage>
</organism>
<evidence type="ECO:0000313" key="1">
    <source>
        <dbReference type="EMBL" id="KAK1286737.1"/>
    </source>
</evidence>
<comment type="caution">
    <text evidence="1">The sequence shown here is derived from an EMBL/GenBank/DDBJ whole genome shotgun (WGS) entry which is preliminary data.</text>
</comment>
<reference evidence="1" key="2">
    <citation type="submission" date="2023-06" db="EMBL/GenBank/DDBJ databases">
        <authorList>
            <person name="Ma L."/>
            <person name="Liu K.-W."/>
            <person name="Li Z."/>
            <person name="Hsiao Y.-Y."/>
            <person name="Qi Y."/>
            <person name="Fu T."/>
            <person name="Tang G."/>
            <person name="Zhang D."/>
            <person name="Sun W.-H."/>
            <person name="Liu D.-K."/>
            <person name="Li Y."/>
            <person name="Chen G.-Z."/>
            <person name="Liu X.-D."/>
            <person name="Liao X.-Y."/>
            <person name="Jiang Y.-T."/>
            <person name="Yu X."/>
            <person name="Hao Y."/>
            <person name="Huang J."/>
            <person name="Zhao X.-W."/>
            <person name="Ke S."/>
            <person name="Chen Y.-Y."/>
            <person name="Wu W.-L."/>
            <person name="Hsu J.-L."/>
            <person name="Lin Y.-F."/>
            <person name="Huang M.-D."/>
            <person name="Li C.-Y."/>
            <person name="Huang L."/>
            <person name="Wang Z.-W."/>
            <person name="Zhao X."/>
            <person name="Zhong W.-Y."/>
            <person name="Peng D.-H."/>
            <person name="Ahmad S."/>
            <person name="Lan S."/>
            <person name="Zhang J.-S."/>
            <person name="Tsai W.-C."/>
            <person name="Van De Peer Y."/>
            <person name="Liu Z.-J."/>
        </authorList>
    </citation>
    <scope>NUCLEOTIDE SEQUENCE</scope>
    <source>
        <strain evidence="1">CP</strain>
        <tissue evidence="1">Leaves</tissue>
    </source>
</reference>
<evidence type="ECO:0000313" key="2">
    <source>
        <dbReference type="Proteomes" id="UP001180020"/>
    </source>
</evidence>
<accession>A0AAV9CDE1</accession>
<keyword evidence="2" id="KW-1185">Reference proteome</keyword>
<dbReference type="EMBL" id="JAUJYO010000020">
    <property type="protein sequence ID" value="KAK1286737.1"/>
    <property type="molecule type" value="Genomic_DNA"/>
</dbReference>
<gene>
    <name evidence="1" type="ORF">QJS10_CPB20g00753</name>
</gene>
<dbReference type="Proteomes" id="UP001180020">
    <property type="component" value="Unassembled WGS sequence"/>
</dbReference>
<protein>
    <submittedName>
        <fullName evidence="1">Uncharacterized protein</fullName>
    </submittedName>
</protein>
<dbReference type="PANTHER" id="PTHR46248">
    <property type="entry name" value="EXPRESSED PROTEIN"/>
    <property type="match status" value="1"/>
</dbReference>
<sequence>MTKRDYLQSAVGVSLDNNKLAIPKLLNWYLLDFAKDMEALIDWVPDFEKAYSTLIKREIRLPFFGDA</sequence>
<proteinExistence type="predicted"/>
<name>A0AAV9CDE1_ACOCL</name>